<dbReference type="Gene3D" id="3.40.50.2000">
    <property type="entry name" value="Glycogen Phosphorylase B"/>
    <property type="match status" value="1"/>
</dbReference>
<dbReference type="AlphaFoldDB" id="A0A6N2TAY9"/>
<organism evidence="1">
    <name type="scientific">Anaerococcus vaginalis</name>
    <dbReference type="NCBI Taxonomy" id="33037"/>
    <lineage>
        <taxon>Bacteria</taxon>
        <taxon>Bacillati</taxon>
        <taxon>Bacillota</taxon>
        <taxon>Tissierellia</taxon>
        <taxon>Tissierellales</taxon>
        <taxon>Peptoniphilaceae</taxon>
        <taxon>Anaerococcus</taxon>
    </lineage>
</organism>
<accession>A0A6N2TAY9</accession>
<reference evidence="1" key="1">
    <citation type="submission" date="2019-11" db="EMBL/GenBank/DDBJ databases">
        <authorList>
            <person name="Feng L."/>
        </authorList>
    </citation>
    <scope>NUCLEOTIDE SEQUENCE</scope>
    <source>
        <strain evidence="1">AvaginalisLFYP127</strain>
    </source>
</reference>
<sequence>MENKKRCIFHIPNKLDEKSLSGSQVRPRMMIQAFKDIGYDVDVVMGYGKERKESINKIKNNIKNGIKYDFLYSESSTMPTLLTEKNHLPLYPNLDFGFFKFCKNHGIKIGLFYRDMHWKFPVYNKQVNGIKKFFAKISYRYDLLKYKSLVDKFYLPSNKLSKYINSKKLESLTDILLPGSSYSENFIISKQNFYKNRLDNYDGKLRVFYVGGIFGNYNFIDFVKMVSKFDNILLTICCRKSEWEKYSYLYRDYLNDNIKVIHKSGIELEDYYMKTDLCLAYFKDNDYMKLAVPIKVFEYIGHVCPIICSDNIAISESINESNIGWVIDYNDINLNNLLKDLLLNYEDIYNKHINCIDFLKENTWSSRASKVAKDLSR</sequence>
<dbReference type="RefSeq" id="WP_156329102.1">
    <property type="nucleotide sequence ID" value="NZ_CACRSW010000026.1"/>
</dbReference>
<dbReference type="EMBL" id="CACRSW010000026">
    <property type="protein sequence ID" value="VYT02707.1"/>
    <property type="molecule type" value="Genomic_DNA"/>
</dbReference>
<gene>
    <name evidence="1" type="ORF">AVLFYP127_00553</name>
</gene>
<evidence type="ECO:0000313" key="1">
    <source>
        <dbReference type="EMBL" id="VYT02707.1"/>
    </source>
</evidence>
<dbReference type="SUPFAM" id="SSF53756">
    <property type="entry name" value="UDP-Glycosyltransferase/glycogen phosphorylase"/>
    <property type="match status" value="1"/>
</dbReference>
<name>A0A6N2TAY9_9FIRM</name>
<evidence type="ECO:0008006" key="2">
    <source>
        <dbReference type="Google" id="ProtNLM"/>
    </source>
</evidence>
<proteinExistence type="predicted"/>
<protein>
    <recommendedName>
        <fullName evidence="2">Glycosyl transferases group 1</fullName>
    </recommendedName>
</protein>